<reference evidence="2 3" key="1">
    <citation type="journal article" date="2018" name="Syst. Appl. Microbiol.">
        <title>Abditibacterium utsteinense sp. nov., the first cultivated member of candidate phylum FBP, isolated from ice-free Antarctic soil samples.</title>
        <authorList>
            <person name="Tahon G."/>
            <person name="Tytgat B."/>
            <person name="Lebbe L."/>
            <person name="Carlier A."/>
            <person name="Willems A."/>
        </authorList>
    </citation>
    <scope>NUCLEOTIDE SEQUENCE [LARGE SCALE GENOMIC DNA]</scope>
    <source>
        <strain evidence="2 3">LMG 29911</strain>
    </source>
</reference>
<dbReference type="Proteomes" id="UP000237684">
    <property type="component" value="Unassembled WGS sequence"/>
</dbReference>
<dbReference type="PANTHER" id="PTHR46438">
    <property type="entry name" value="ALPHA/BETA-HYDROLASES SUPERFAMILY PROTEIN"/>
    <property type="match status" value="1"/>
</dbReference>
<keyword evidence="3" id="KW-1185">Reference proteome</keyword>
<evidence type="ECO:0000313" key="2">
    <source>
        <dbReference type="EMBL" id="PQV65467.1"/>
    </source>
</evidence>
<dbReference type="InterPro" id="IPR029058">
    <property type="entry name" value="AB_hydrolase_fold"/>
</dbReference>
<dbReference type="RefSeq" id="WP_157947475.1">
    <property type="nucleotide sequence ID" value="NZ_NIGF01000001.1"/>
</dbReference>
<dbReference type="PANTHER" id="PTHR46438:SF2">
    <property type="entry name" value="ALPHA_BETA-HYDROLASES SUPERFAMILY PROTEIN"/>
    <property type="match status" value="1"/>
</dbReference>
<dbReference type="Pfam" id="PF12697">
    <property type="entry name" value="Abhydrolase_6"/>
    <property type="match status" value="1"/>
</dbReference>
<gene>
    <name evidence="2" type="ORF">B1R32_101209</name>
</gene>
<dbReference type="AlphaFoldDB" id="A0A2S8SXD9"/>
<protein>
    <submittedName>
        <fullName evidence="2">Pimeloyl-ACP methyl ester carboxylesterase</fullName>
    </submittedName>
</protein>
<comment type="caution">
    <text evidence="2">The sequence shown here is derived from an EMBL/GenBank/DDBJ whole genome shotgun (WGS) entry which is preliminary data.</text>
</comment>
<sequence>MSHRNFSSLAVLPQMLKKTAAVSGAALGAVAVLNAVIAARTPPLSFRLGGEFGRYPARFGDIAYTVAGSGAPILLLHGLEAGRSMAEWRAIFGPLSENHTVYALDFPGWGLSDATREGYNATDFAEVISHFIKDIIGSPTTVIAAGEAGIFAALAARGGAPIQQLILSCPVPPALDAPSGESRAEAMLQRTLSGSLLNAPVLGTAALNWARSRANLAVRARFHGFFDKDFGTRESELWHVAAHQKGADFGQKCFLQGAFSCDWRAAWSEIEVPSLLIWGRNALREGYASAPEWLTLRPDAHLEVVENALLFPHLEQPERFLELVSQALQTTLQDEFHKK</sequence>
<dbReference type="OrthoDB" id="9808398at2"/>
<dbReference type="InParanoid" id="A0A2S8SXD9"/>
<dbReference type="EMBL" id="NIGF01000001">
    <property type="protein sequence ID" value="PQV65467.1"/>
    <property type="molecule type" value="Genomic_DNA"/>
</dbReference>
<accession>A0A2S8SXD9</accession>
<proteinExistence type="predicted"/>
<evidence type="ECO:0000313" key="3">
    <source>
        <dbReference type="Proteomes" id="UP000237684"/>
    </source>
</evidence>
<feature type="domain" description="AB hydrolase-1" evidence="1">
    <location>
        <begin position="73"/>
        <end position="322"/>
    </location>
</feature>
<dbReference type="Gene3D" id="3.40.50.1820">
    <property type="entry name" value="alpha/beta hydrolase"/>
    <property type="match status" value="1"/>
</dbReference>
<evidence type="ECO:0000259" key="1">
    <source>
        <dbReference type="Pfam" id="PF12697"/>
    </source>
</evidence>
<dbReference type="InterPro" id="IPR000073">
    <property type="entry name" value="AB_hydrolase_1"/>
</dbReference>
<organism evidence="2 3">
    <name type="scientific">Abditibacterium utsteinense</name>
    <dbReference type="NCBI Taxonomy" id="1960156"/>
    <lineage>
        <taxon>Bacteria</taxon>
        <taxon>Pseudomonadati</taxon>
        <taxon>Abditibacteriota</taxon>
        <taxon>Abditibacteriia</taxon>
        <taxon>Abditibacteriales</taxon>
        <taxon>Abditibacteriaceae</taxon>
        <taxon>Abditibacterium</taxon>
    </lineage>
</organism>
<name>A0A2S8SXD9_9BACT</name>
<dbReference type="SUPFAM" id="SSF53474">
    <property type="entry name" value="alpha/beta-Hydrolases"/>
    <property type="match status" value="1"/>
</dbReference>